<dbReference type="SUPFAM" id="SSF55785">
    <property type="entry name" value="PYP-like sensor domain (PAS domain)"/>
    <property type="match status" value="1"/>
</dbReference>
<dbReference type="NCBIfam" id="TIGR00229">
    <property type="entry name" value="sensory_box"/>
    <property type="match status" value="1"/>
</dbReference>
<evidence type="ECO:0000313" key="3">
    <source>
        <dbReference type="Proteomes" id="UP001343492"/>
    </source>
</evidence>
<protein>
    <submittedName>
        <fullName evidence="2">PAS domain S-box protein</fullName>
    </submittedName>
</protein>
<dbReference type="Pfam" id="PF00989">
    <property type="entry name" value="PAS"/>
    <property type="match status" value="1"/>
</dbReference>
<reference evidence="2 3" key="1">
    <citation type="submission" date="2024-01" db="EMBL/GenBank/DDBJ databases">
        <title>The genome sequence of Erythrobacteraceae sp. strain 1XM1-14.</title>
        <authorList>
            <person name="Liu Y."/>
        </authorList>
    </citation>
    <scope>NUCLEOTIDE SEQUENCE [LARGE SCALE GENOMIC DNA]</scope>
    <source>
        <strain evidence="2 3">1XM1-14</strain>
    </source>
</reference>
<feature type="domain" description="PAS" evidence="1">
    <location>
        <begin position="9"/>
        <end position="79"/>
    </location>
</feature>
<name>A0ABU7GBY3_9SPHN</name>
<sequence>MDQKYKWAEADIYKRLIDTSPSAIVIVDEDDKLISWNESAVKIFGHSQNEALGQSLHIIIPKIHRDAHDIGINRVRNGGRKKLIGKLTIIEALHKEGHHFDVQIALSDWSFLGKKYYSAIINQIFSRPE</sequence>
<dbReference type="SMART" id="SM00091">
    <property type="entry name" value="PAS"/>
    <property type="match status" value="1"/>
</dbReference>
<gene>
    <name evidence="2" type="ORF">VRS74_01945</name>
</gene>
<organism evidence="2 3">
    <name type="scientific">Altererythrobacter litoralis</name>
    <dbReference type="NCBI Taxonomy" id="3113904"/>
    <lineage>
        <taxon>Bacteria</taxon>
        <taxon>Pseudomonadati</taxon>
        <taxon>Pseudomonadota</taxon>
        <taxon>Alphaproteobacteria</taxon>
        <taxon>Sphingomonadales</taxon>
        <taxon>Erythrobacteraceae</taxon>
        <taxon>Altererythrobacter</taxon>
    </lineage>
</organism>
<comment type="caution">
    <text evidence="2">The sequence shown here is derived from an EMBL/GenBank/DDBJ whole genome shotgun (WGS) entry which is preliminary data.</text>
</comment>
<dbReference type="EMBL" id="JAZDQV010000002">
    <property type="protein sequence ID" value="MEE1876446.1"/>
    <property type="molecule type" value="Genomic_DNA"/>
</dbReference>
<dbReference type="CDD" id="cd00130">
    <property type="entry name" value="PAS"/>
    <property type="match status" value="1"/>
</dbReference>
<proteinExistence type="predicted"/>
<dbReference type="InterPro" id="IPR035965">
    <property type="entry name" value="PAS-like_dom_sf"/>
</dbReference>
<dbReference type="Proteomes" id="UP001343492">
    <property type="component" value="Unassembled WGS sequence"/>
</dbReference>
<evidence type="ECO:0000313" key="2">
    <source>
        <dbReference type="EMBL" id="MEE1876446.1"/>
    </source>
</evidence>
<dbReference type="InterPro" id="IPR000014">
    <property type="entry name" value="PAS"/>
</dbReference>
<dbReference type="Gene3D" id="3.30.450.20">
    <property type="entry name" value="PAS domain"/>
    <property type="match status" value="1"/>
</dbReference>
<dbReference type="InterPro" id="IPR013767">
    <property type="entry name" value="PAS_fold"/>
</dbReference>
<keyword evidence="3" id="KW-1185">Reference proteome</keyword>
<accession>A0ABU7GBY3</accession>
<dbReference type="PROSITE" id="PS50112">
    <property type="entry name" value="PAS"/>
    <property type="match status" value="1"/>
</dbReference>
<evidence type="ECO:0000259" key="1">
    <source>
        <dbReference type="PROSITE" id="PS50112"/>
    </source>
</evidence>
<dbReference type="RefSeq" id="WP_354143559.1">
    <property type="nucleotide sequence ID" value="NZ_JAZDQV010000002.1"/>
</dbReference>